<dbReference type="SUPFAM" id="SSF54506">
    <property type="entry name" value="Diaminopimelate epimerase-like"/>
    <property type="match status" value="1"/>
</dbReference>
<sequence length="72" mass="8327">MKRLLLEQLIQDQLYLACHNLVTFGTKLTIEQGTKLQRPSRLFFTPYENNKIAVEGSAVTVFYGRLNKNCHI</sequence>
<gene>
    <name evidence="1" type="ORF">CDO51_02085</name>
</gene>
<dbReference type="EMBL" id="NIQC01000003">
    <property type="protein sequence ID" value="OWZ84572.1"/>
    <property type="molecule type" value="Genomic_DNA"/>
</dbReference>
<evidence type="ECO:0000313" key="1">
    <source>
        <dbReference type="EMBL" id="OWZ84572.1"/>
    </source>
</evidence>
<organism evidence="1 2">
    <name type="scientific">Natranaerobius trueperi</name>
    <dbReference type="NCBI Taxonomy" id="759412"/>
    <lineage>
        <taxon>Bacteria</taxon>
        <taxon>Bacillati</taxon>
        <taxon>Bacillota</taxon>
        <taxon>Clostridia</taxon>
        <taxon>Natranaerobiales</taxon>
        <taxon>Natranaerobiaceae</taxon>
        <taxon>Natranaerobius</taxon>
    </lineage>
</organism>
<dbReference type="Proteomes" id="UP000214588">
    <property type="component" value="Unassembled WGS sequence"/>
</dbReference>
<proteinExistence type="predicted"/>
<evidence type="ECO:0000313" key="2">
    <source>
        <dbReference type="Proteomes" id="UP000214588"/>
    </source>
</evidence>
<comment type="caution">
    <text evidence="1">The sequence shown here is derived from an EMBL/GenBank/DDBJ whole genome shotgun (WGS) entry which is preliminary data.</text>
</comment>
<keyword evidence="2" id="KW-1185">Reference proteome</keyword>
<name>A0A226C0J8_9FIRM</name>
<reference evidence="1 2" key="1">
    <citation type="submission" date="2017-06" db="EMBL/GenBank/DDBJ databases">
        <title>Draft Genome Sequence of Natranaerobius trueperi halophilic, alkalithermophilic bacteria from soda lakes.</title>
        <authorList>
            <person name="Zhao B."/>
        </authorList>
    </citation>
    <scope>NUCLEOTIDE SEQUENCE [LARGE SCALE GENOMIC DNA]</scope>
    <source>
        <strain evidence="1 2">DSM 18760</strain>
    </source>
</reference>
<dbReference type="AlphaFoldDB" id="A0A226C0J8"/>
<protein>
    <submittedName>
        <fullName evidence="1">Uncharacterized protein</fullName>
    </submittedName>
</protein>
<accession>A0A226C0J8</accession>